<gene>
    <name evidence="1" type="ORF">BDM02DRAFT_3192944</name>
</gene>
<reference evidence="1" key="1">
    <citation type="submission" date="2019-10" db="EMBL/GenBank/DDBJ databases">
        <authorList>
            <consortium name="DOE Joint Genome Institute"/>
            <person name="Kuo A."/>
            <person name="Miyauchi S."/>
            <person name="Kiss E."/>
            <person name="Drula E."/>
            <person name="Kohler A."/>
            <person name="Sanchez-Garcia M."/>
            <person name="Andreopoulos B."/>
            <person name="Barry K.W."/>
            <person name="Bonito G."/>
            <person name="Buee M."/>
            <person name="Carver A."/>
            <person name="Chen C."/>
            <person name="Cichocki N."/>
            <person name="Clum A."/>
            <person name="Culley D."/>
            <person name="Crous P.W."/>
            <person name="Fauchery L."/>
            <person name="Girlanda M."/>
            <person name="Hayes R."/>
            <person name="Keri Z."/>
            <person name="Labutti K."/>
            <person name="Lipzen A."/>
            <person name="Lombard V."/>
            <person name="Magnuson J."/>
            <person name="Maillard F."/>
            <person name="Morin E."/>
            <person name="Murat C."/>
            <person name="Nolan M."/>
            <person name="Ohm R."/>
            <person name="Pangilinan J."/>
            <person name="Pereira M."/>
            <person name="Perotto S."/>
            <person name="Peter M."/>
            <person name="Riley R."/>
            <person name="Sitrit Y."/>
            <person name="Stielow B."/>
            <person name="Szollosi G."/>
            <person name="Zifcakova L."/>
            <person name="Stursova M."/>
            <person name="Spatafora J.W."/>
            <person name="Tedersoo L."/>
            <person name="Vaario L.-M."/>
            <person name="Yamada A."/>
            <person name="Yan M."/>
            <person name="Wang P."/>
            <person name="Xu J."/>
            <person name="Bruns T."/>
            <person name="Baldrian P."/>
            <person name="Vilgalys R."/>
            <person name="Henrissat B."/>
            <person name="Grigoriev I.V."/>
            <person name="Hibbett D."/>
            <person name="Nagy L.G."/>
            <person name="Martin F.M."/>
        </authorList>
    </citation>
    <scope>NUCLEOTIDE SEQUENCE</scope>
    <source>
        <strain evidence="1">P2</strain>
    </source>
</reference>
<comment type="caution">
    <text evidence="1">The sequence shown here is derived from an EMBL/GenBank/DDBJ whole genome shotgun (WGS) entry which is preliminary data.</text>
</comment>
<accession>A0ACB6YZD6</accession>
<dbReference type="EMBL" id="MU118405">
    <property type="protein sequence ID" value="KAF9642614.1"/>
    <property type="molecule type" value="Genomic_DNA"/>
</dbReference>
<organism evidence="1 2">
    <name type="scientific">Thelephora ganbajun</name>
    <name type="common">Ganba fungus</name>
    <dbReference type="NCBI Taxonomy" id="370292"/>
    <lineage>
        <taxon>Eukaryota</taxon>
        <taxon>Fungi</taxon>
        <taxon>Dikarya</taxon>
        <taxon>Basidiomycota</taxon>
        <taxon>Agaricomycotina</taxon>
        <taxon>Agaricomycetes</taxon>
        <taxon>Thelephorales</taxon>
        <taxon>Thelephoraceae</taxon>
        <taxon>Thelephora</taxon>
    </lineage>
</organism>
<protein>
    <submittedName>
        <fullName evidence="1">Uncharacterized protein</fullName>
    </submittedName>
</protein>
<evidence type="ECO:0000313" key="1">
    <source>
        <dbReference type="EMBL" id="KAF9642614.1"/>
    </source>
</evidence>
<proteinExistence type="predicted"/>
<name>A0ACB6YZD6_THEGA</name>
<sequence>MKGLIHEDDWLKEVVNEHDLNSWDLRTEQCCTAQQFKLHLTDHFLSTHAQIYPDVWAVCRMVLKKTQAYIKSLIRTFCQNRHGDNLKLATRRAKNRWERKTNLYHHHRDITFEYLQMAPQWRMLEALGVDGMSSDEEEKCQDYRVFGK</sequence>
<keyword evidence="2" id="KW-1185">Reference proteome</keyword>
<reference evidence="1" key="2">
    <citation type="journal article" date="2020" name="Nat. Commun.">
        <title>Large-scale genome sequencing of mycorrhizal fungi provides insights into the early evolution of symbiotic traits.</title>
        <authorList>
            <person name="Miyauchi S."/>
            <person name="Kiss E."/>
            <person name="Kuo A."/>
            <person name="Drula E."/>
            <person name="Kohler A."/>
            <person name="Sanchez-Garcia M."/>
            <person name="Morin E."/>
            <person name="Andreopoulos B."/>
            <person name="Barry K.W."/>
            <person name="Bonito G."/>
            <person name="Buee M."/>
            <person name="Carver A."/>
            <person name="Chen C."/>
            <person name="Cichocki N."/>
            <person name="Clum A."/>
            <person name="Culley D."/>
            <person name="Crous P.W."/>
            <person name="Fauchery L."/>
            <person name="Girlanda M."/>
            <person name="Hayes R.D."/>
            <person name="Keri Z."/>
            <person name="LaButti K."/>
            <person name="Lipzen A."/>
            <person name="Lombard V."/>
            <person name="Magnuson J."/>
            <person name="Maillard F."/>
            <person name="Murat C."/>
            <person name="Nolan M."/>
            <person name="Ohm R.A."/>
            <person name="Pangilinan J."/>
            <person name="Pereira M.F."/>
            <person name="Perotto S."/>
            <person name="Peter M."/>
            <person name="Pfister S."/>
            <person name="Riley R."/>
            <person name="Sitrit Y."/>
            <person name="Stielow J.B."/>
            <person name="Szollosi G."/>
            <person name="Zifcakova L."/>
            <person name="Stursova M."/>
            <person name="Spatafora J.W."/>
            <person name="Tedersoo L."/>
            <person name="Vaario L.M."/>
            <person name="Yamada A."/>
            <person name="Yan M."/>
            <person name="Wang P."/>
            <person name="Xu J."/>
            <person name="Bruns T."/>
            <person name="Baldrian P."/>
            <person name="Vilgalys R."/>
            <person name="Dunand C."/>
            <person name="Henrissat B."/>
            <person name="Grigoriev I.V."/>
            <person name="Hibbett D."/>
            <person name="Nagy L.G."/>
            <person name="Martin F.M."/>
        </authorList>
    </citation>
    <scope>NUCLEOTIDE SEQUENCE</scope>
    <source>
        <strain evidence="1">P2</strain>
    </source>
</reference>
<evidence type="ECO:0000313" key="2">
    <source>
        <dbReference type="Proteomes" id="UP000886501"/>
    </source>
</evidence>
<dbReference type="Proteomes" id="UP000886501">
    <property type="component" value="Unassembled WGS sequence"/>
</dbReference>